<dbReference type="EMBL" id="JAZDWU010000006">
    <property type="protein sequence ID" value="KAK9999367.1"/>
    <property type="molecule type" value="Genomic_DNA"/>
</dbReference>
<protein>
    <submittedName>
        <fullName evidence="1">Uncharacterized protein</fullName>
    </submittedName>
</protein>
<gene>
    <name evidence="1" type="ORF">SO802_018970</name>
</gene>
<reference evidence="1 2" key="1">
    <citation type="submission" date="2024-01" db="EMBL/GenBank/DDBJ databases">
        <title>A telomere-to-telomere, gap-free genome of sweet tea (Lithocarpus litseifolius).</title>
        <authorList>
            <person name="Zhou J."/>
        </authorList>
    </citation>
    <scope>NUCLEOTIDE SEQUENCE [LARGE SCALE GENOMIC DNA]</scope>
    <source>
        <strain evidence="1">Zhou-2022a</strain>
        <tissue evidence="1">Leaf</tissue>
    </source>
</reference>
<dbReference type="GO" id="GO:0090730">
    <property type="term" value="C:Las1 complex"/>
    <property type="evidence" value="ECO:0007669"/>
    <property type="project" value="InterPro"/>
</dbReference>
<dbReference type="AlphaFoldDB" id="A0AAW2CPA9"/>
<dbReference type="GO" id="GO:0000470">
    <property type="term" value="P:maturation of LSU-rRNA"/>
    <property type="evidence" value="ECO:0007669"/>
    <property type="project" value="TreeGrafter"/>
</dbReference>
<dbReference type="InterPro" id="IPR007174">
    <property type="entry name" value="Las1"/>
</dbReference>
<dbReference type="PANTHER" id="PTHR15002:SF0">
    <property type="entry name" value="RIBOSOMAL BIOGENESIS PROTEIN LAS1L"/>
    <property type="match status" value="1"/>
</dbReference>
<proteinExistence type="predicted"/>
<dbReference type="Proteomes" id="UP001459277">
    <property type="component" value="Unassembled WGS sequence"/>
</dbReference>
<accession>A0AAW2CPA9</accession>
<dbReference type="GO" id="GO:0004519">
    <property type="term" value="F:endonuclease activity"/>
    <property type="evidence" value="ECO:0007669"/>
    <property type="project" value="InterPro"/>
</dbReference>
<evidence type="ECO:0000313" key="2">
    <source>
        <dbReference type="Proteomes" id="UP001459277"/>
    </source>
</evidence>
<name>A0AAW2CPA9_9ROSI</name>
<dbReference type="GO" id="GO:0000460">
    <property type="term" value="P:maturation of 5.8S rRNA"/>
    <property type="evidence" value="ECO:0007669"/>
    <property type="project" value="TreeGrafter"/>
</dbReference>
<dbReference type="Pfam" id="PF04031">
    <property type="entry name" value="Las1"/>
    <property type="match status" value="1"/>
</dbReference>
<sequence length="282" mass="31172">MGLCKKVSFFLLMDGSGCSWEHPGVNVAPPLVQLVIKSLDQLKTGKGPATVKTIAGTTSVILLSSLMSIVKIQNKGAKLGTMSPMDQGSVKKKKENRDSMIFIKRHHPSSPSSSSSSYSHKLVPWLSWDEWLFVKDCLFSNSPDSVATAFRKISAWRSRGCLPVAIEVTASIIEIQQKDPHFRENQSNGASDNFRVDQTSYVPLSEDMLAMLYCMAIIRLVNGVVEKTRKKTEVSLAVATDAIGIPRMLIDIRHGRLVLKNGSEAKHYSISVVQVSHYVTFY</sequence>
<organism evidence="1 2">
    <name type="scientific">Lithocarpus litseifolius</name>
    <dbReference type="NCBI Taxonomy" id="425828"/>
    <lineage>
        <taxon>Eukaryota</taxon>
        <taxon>Viridiplantae</taxon>
        <taxon>Streptophyta</taxon>
        <taxon>Embryophyta</taxon>
        <taxon>Tracheophyta</taxon>
        <taxon>Spermatophyta</taxon>
        <taxon>Magnoliopsida</taxon>
        <taxon>eudicotyledons</taxon>
        <taxon>Gunneridae</taxon>
        <taxon>Pentapetalae</taxon>
        <taxon>rosids</taxon>
        <taxon>fabids</taxon>
        <taxon>Fagales</taxon>
        <taxon>Fagaceae</taxon>
        <taxon>Lithocarpus</taxon>
    </lineage>
</organism>
<comment type="caution">
    <text evidence="1">The sequence shown here is derived from an EMBL/GenBank/DDBJ whole genome shotgun (WGS) entry which is preliminary data.</text>
</comment>
<dbReference type="PANTHER" id="PTHR15002">
    <property type="entry name" value="RIBOSOMAL BIOGENESIS PROTEIN LAS1L"/>
    <property type="match status" value="1"/>
</dbReference>
<evidence type="ECO:0000313" key="1">
    <source>
        <dbReference type="EMBL" id="KAK9999367.1"/>
    </source>
</evidence>
<keyword evidence="2" id="KW-1185">Reference proteome</keyword>
<dbReference type="GO" id="GO:0030687">
    <property type="term" value="C:preribosome, large subunit precursor"/>
    <property type="evidence" value="ECO:0007669"/>
    <property type="project" value="TreeGrafter"/>
</dbReference>